<name>A0A2P9AF20_9HYPH</name>
<proteinExistence type="predicted"/>
<evidence type="ECO:0000313" key="1">
    <source>
        <dbReference type="EMBL" id="SJM29733.1"/>
    </source>
</evidence>
<dbReference type="Proteomes" id="UP000245698">
    <property type="component" value="Unassembled WGS sequence"/>
</dbReference>
<keyword evidence="2" id="KW-1185">Reference proteome</keyword>
<gene>
    <name evidence="1" type="ORF">BQ8482_111663</name>
</gene>
<dbReference type="AlphaFoldDB" id="A0A2P9AF20"/>
<reference evidence="2" key="1">
    <citation type="submission" date="2016-12" db="EMBL/GenBank/DDBJ databases">
        <authorList>
            <person name="Brunel B."/>
        </authorList>
    </citation>
    <scope>NUCLEOTIDE SEQUENCE [LARGE SCALE GENOMIC DNA]</scope>
</reference>
<dbReference type="EMBL" id="FUIG01000013">
    <property type="protein sequence ID" value="SJM29733.1"/>
    <property type="molecule type" value="Genomic_DNA"/>
</dbReference>
<sequence length="34" mass="3933">MLRKLLQEPRDYVTSLSRVGQINSTNTDNILRTV</sequence>
<evidence type="ECO:0000313" key="2">
    <source>
        <dbReference type="Proteomes" id="UP000245698"/>
    </source>
</evidence>
<organism evidence="1 2">
    <name type="scientific">Mesorhizobium delmotii</name>
    <dbReference type="NCBI Taxonomy" id="1631247"/>
    <lineage>
        <taxon>Bacteria</taxon>
        <taxon>Pseudomonadati</taxon>
        <taxon>Pseudomonadota</taxon>
        <taxon>Alphaproteobacteria</taxon>
        <taxon>Hyphomicrobiales</taxon>
        <taxon>Phyllobacteriaceae</taxon>
        <taxon>Mesorhizobium</taxon>
    </lineage>
</organism>
<accession>A0A2P9AF20</accession>
<protein>
    <submittedName>
        <fullName evidence="1">Uncharacterized protein</fullName>
    </submittedName>
</protein>